<dbReference type="InterPro" id="IPR051685">
    <property type="entry name" value="Ycf3/AcsC/BcsC/TPR_MFPF"/>
</dbReference>
<name>A0AAI9WPH6_9BURK</name>
<evidence type="ECO:0000313" key="5">
    <source>
        <dbReference type="Proteomes" id="UP000469462"/>
    </source>
</evidence>
<dbReference type="PANTHER" id="PTHR44943">
    <property type="entry name" value="CELLULOSE SYNTHASE OPERON PROTEIN C"/>
    <property type="match status" value="1"/>
</dbReference>
<evidence type="ECO:0000256" key="3">
    <source>
        <dbReference type="PROSITE-ProRule" id="PRU00339"/>
    </source>
</evidence>
<gene>
    <name evidence="4" type="ORF">GBM96_00610</name>
</gene>
<dbReference type="Proteomes" id="UP000469462">
    <property type="component" value="Unassembled WGS sequence"/>
</dbReference>
<dbReference type="EMBL" id="WEHW01000001">
    <property type="protein sequence ID" value="KAB7652879.1"/>
    <property type="molecule type" value="Genomic_DNA"/>
</dbReference>
<dbReference type="InterPro" id="IPR019734">
    <property type="entry name" value="TPR_rpt"/>
</dbReference>
<organism evidence="4 5">
    <name type="scientific">Sutterella seckii</name>
    <dbReference type="NCBI Taxonomy" id="1944635"/>
    <lineage>
        <taxon>Bacteria</taxon>
        <taxon>Pseudomonadati</taxon>
        <taxon>Pseudomonadota</taxon>
        <taxon>Betaproteobacteria</taxon>
        <taxon>Burkholderiales</taxon>
        <taxon>Sutterellaceae</taxon>
        <taxon>Sutterella</taxon>
    </lineage>
</organism>
<comment type="caution">
    <text evidence="4">The sequence shown here is derived from an EMBL/GenBank/DDBJ whole genome shotgun (WGS) entry which is preliminary data.</text>
</comment>
<dbReference type="PANTHER" id="PTHR44943:SF8">
    <property type="entry name" value="TPR REPEAT-CONTAINING PROTEIN MJ0263"/>
    <property type="match status" value="1"/>
</dbReference>
<dbReference type="SMART" id="SM00028">
    <property type="entry name" value="TPR"/>
    <property type="match status" value="3"/>
</dbReference>
<protein>
    <submittedName>
        <fullName evidence="4">Tetratricopeptide repeat protein</fullName>
    </submittedName>
</protein>
<dbReference type="SUPFAM" id="SSF48452">
    <property type="entry name" value="TPR-like"/>
    <property type="match status" value="1"/>
</dbReference>
<dbReference type="Pfam" id="PF13428">
    <property type="entry name" value="TPR_14"/>
    <property type="match status" value="1"/>
</dbReference>
<dbReference type="InterPro" id="IPR011990">
    <property type="entry name" value="TPR-like_helical_dom_sf"/>
</dbReference>
<dbReference type="PROSITE" id="PS50005">
    <property type="entry name" value="TPR"/>
    <property type="match status" value="1"/>
</dbReference>
<sequence length="833" mass="94666">MSIPKGRIFTDADREELDLLDDGHSMYAWRMEHLIDEKIAKGISEGRFTEEEAAEDLEAALRLSYALNNMDSYEKYVRSVKVLRRAEQNAAGCGVFWYRLGAALNYLGKIDEAKAAAERAVAEEPDYPWGWLLLGRICAHLGLRAEAWEAQKRGLELMPDDPEFLILGEDIERGANLAQMEYHLIDPEADKALREDALPSGELLEKIRSCHCILTDPEGLLAAKKALPLKDWTPAEPPDDPFCRGTFTFGKGEVEMVFRMNEPGFSHMPAWWLAGLARLLPSALEGFQNPLLVEVRQNRIVSIYPADGEGKPDQENAKHYDLSHISTDNSSQLRGEQDDVEYESGEKALLEKVEALNELSEYQRIIDLLEALPPEKRTWRLSGELARAYNNIAEPGDDERFERAIEILSASRSAAGSTFLWNYRMGYALYFLDRDGEALKFFETALQKKPGDEDAIERLEAARRGVTLPIFLKPFSERVKHAWERFSDEASIVMDLLREGRMVEANERAARIFHPVAMNWGFGLGLDENGRGILFFSPKGRLSEAFPLVYFADRMPEALKEEWSLQMGRGPEIHLGRGAFRSGIRPEELTLWVDQEDSGWRVSFYAESFRGISQDDAPAVFEDLGTMIEDAVGEAVSMRNVRGISILKARREAPGISLSELSKWFHEHVPNSRDFDMRALLEEKLQFWLKPDPEAKELYFDIGPGFTKCAAFMNEYRADETGDVDAMQRLGAAAGFFAFEFAPDEDAEARDESERRAIEDFRSAMAHFPEEAMIYGEAQSKERAYVEVILWDSRTFLNRAVEWLKSYPGIERALFRTWRRRAGNVVLKAPEEG</sequence>
<feature type="repeat" description="TPR" evidence="3">
    <location>
        <begin position="94"/>
        <end position="127"/>
    </location>
</feature>
<keyword evidence="2 3" id="KW-0802">TPR repeat</keyword>
<accession>A0AAI9WPH6</accession>
<dbReference type="Gene3D" id="1.25.40.10">
    <property type="entry name" value="Tetratricopeptide repeat domain"/>
    <property type="match status" value="2"/>
</dbReference>
<dbReference type="RefSeq" id="WP_152156876.1">
    <property type="nucleotide sequence ID" value="NZ_WEHW01000001.1"/>
</dbReference>
<reference evidence="4 5" key="1">
    <citation type="submission" date="2019-10" db="EMBL/GenBank/DDBJ databases">
        <title>Genome diversity of Sutterella seckii.</title>
        <authorList>
            <person name="Chaplin A.V."/>
            <person name="Sokolova S.R."/>
            <person name="Mosin K.A."/>
            <person name="Ivanova E.L."/>
            <person name="Kochetkova T.O."/>
            <person name="Goltsov A.Y."/>
            <person name="Trofimov D.Y."/>
            <person name="Efimov B.A."/>
        </authorList>
    </citation>
    <scope>NUCLEOTIDE SEQUENCE [LARGE SCALE GENOMIC DNA]</scope>
    <source>
        <strain evidence="4 5">ASD3426</strain>
    </source>
</reference>
<evidence type="ECO:0000256" key="1">
    <source>
        <dbReference type="ARBA" id="ARBA00022737"/>
    </source>
</evidence>
<evidence type="ECO:0000313" key="4">
    <source>
        <dbReference type="EMBL" id="KAB7652879.1"/>
    </source>
</evidence>
<keyword evidence="5" id="KW-1185">Reference proteome</keyword>
<keyword evidence="1" id="KW-0677">Repeat</keyword>
<evidence type="ECO:0000256" key="2">
    <source>
        <dbReference type="ARBA" id="ARBA00022803"/>
    </source>
</evidence>
<dbReference type="AlphaFoldDB" id="A0AAI9WPH6"/>
<proteinExistence type="predicted"/>